<keyword evidence="7 12" id="KW-0106">Calcium</keyword>
<evidence type="ECO:0000256" key="4">
    <source>
        <dbReference type="ARBA" id="ARBA00022723"/>
    </source>
</evidence>
<dbReference type="RefSeq" id="XP_026017315.1">
    <property type="nucleotide sequence ID" value="XM_026161530.1"/>
</dbReference>
<dbReference type="GeneID" id="113018467"/>
<dbReference type="InterPro" id="IPR015919">
    <property type="entry name" value="Cadherin-like_sf"/>
</dbReference>
<evidence type="ECO:0000256" key="5">
    <source>
        <dbReference type="ARBA" id="ARBA00022729"/>
    </source>
</evidence>
<dbReference type="Gene3D" id="2.60.40.60">
    <property type="entry name" value="Cadherins"/>
    <property type="match status" value="4"/>
</dbReference>
<feature type="domain" description="Cadherin" evidence="14">
    <location>
        <begin position="162"/>
        <end position="247"/>
    </location>
</feature>
<dbReference type="PRINTS" id="PR00205">
    <property type="entry name" value="CADHERIN"/>
</dbReference>
<dbReference type="SUPFAM" id="SSF49313">
    <property type="entry name" value="Cadherin-like"/>
    <property type="match status" value="4"/>
</dbReference>
<keyword evidence="10 13" id="KW-0472">Membrane</keyword>
<dbReference type="GO" id="GO:0007156">
    <property type="term" value="P:homophilic cell adhesion via plasma membrane adhesion molecules"/>
    <property type="evidence" value="ECO:0007669"/>
    <property type="project" value="InterPro"/>
</dbReference>
<keyword evidence="8" id="KW-0130">Cell adhesion</keyword>
<dbReference type="InterPro" id="IPR020894">
    <property type="entry name" value="Cadherin_CS"/>
</dbReference>
<keyword evidence="11" id="KW-0325">Glycoprotein</keyword>
<dbReference type="Ensembl" id="ENSACLT00000096452.1">
    <property type="protein sequence ID" value="ENSACLP00000066378.1"/>
    <property type="gene ID" value="ENSACLG00000037914.1"/>
</dbReference>
<dbReference type="GO" id="GO:0005912">
    <property type="term" value="C:adherens junction"/>
    <property type="evidence" value="ECO:0007669"/>
    <property type="project" value="TreeGrafter"/>
</dbReference>
<feature type="domain" description="Cadherin" evidence="14">
    <location>
        <begin position="247"/>
        <end position="354"/>
    </location>
</feature>
<dbReference type="PANTHER" id="PTHR24027:SF78">
    <property type="entry name" value="CADHERIN-LIKE PROTEIN 26"/>
    <property type="match status" value="1"/>
</dbReference>
<reference evidence="15" key="1">
    <citation type="submission" date="2025-08" db="UniProtKB">
        <authorList>
            <consortium name="Ensembl"/>
        </authorList>
    </citation>
    <scope>IDENTIFICATION</scope>
</reference>
<dbReference type="GO" id="GO:0005509">
    <property type="term" value="F:calcium ion binding"/>
    <property type="evidence" value="ECO:0007669"/>
    <property type="project" value="UniProtKB-UniRule"/>
</dbReference>
<evidence type="ECO:0000256" key="13">
    <source>
        <dbReference type="SAM" id="Phobius"/>
    </source>
</evidence>
<dbReference type="AlphaFoldDB" id="A0AAX7U9A7"/>
<dbReference type="GO" id="GO:0044331">
    <property type="term" value="P:cell-cell adhesion mediated by cadherin"/>
    <property type="evidence" value="ECO:0007669"/>
    <property type="project" value="TreeGrafter"/>
</dbReference>
<keyword evidence="4" id="KW-0479">Metal-binding</keyword>
<dbReference type="PROSITE" id="PS00232">
    <property type="entry name" value="CADHERIN_1"/>
    <property type="match status" value="1"/>
</dbReference>
<dbReference type="InterPro" id="IPR039808">
    <property type="entry name" value="Cadherin"/>
</dbReference>
<organism evidence="15 16">
    <name type="scientific">Astatotilapia calliptera</name>
    <name type="common">Eastern happy</name>
    <name type="synonym">Chromis callipterus</name>
    <dbReference type="NCBI Taxonomy" id="8154"/>
    <lineage>
        <taxon>Eukaryota</taxon>
        <taxon>Metazoa</taxon>
        <taxon>Chordata</taxon>
        <taxon>Craniata</taxon>
        <taxon>Vertebrata</taxon>
        <taxon>Euteleostomi</taxon>
        <taxon>Actinopterygii</taxon>
        <taxon>Neopterygii</taxon>
        <taxon>Teleostei</taxon>
        <taxon>Neoteleostei</taxon>
        <taxon>Acanthomorphata</taxon>
        <taxon>Ovalentaria</taxon>
        <taxon>Cichlomorphae</taxon>
        <taxon>Cichliformes</taxon>
        <taxon>Cichlidae</taxon>
        <taxon>African cichlids</taxon>
        <taxon>Pseudocrenilabrinae</taxon>
        <taxon>Haplochromini</taxon>
        <taxon>Astatotilapia</taxon>
    </lineage>
</organism>
<dbReference type="GO" id="GO:0007043">
    <property type="term" value="P:cell-cell junction assembly"/>
    <property type="evidence" value="ECO:0007669"/>
    <property type="project" value="TreeGrafter"/>
</dbReference>
<dbReference type="GO" id="GO:0060027">
    <property type="term" value="P:convergent extension involved in gastrulation"/>
    <property type="evidence" value="ECO:0007669"/>
    <property type="project" value="UniProtKB-ARBA"/>
</dbReference>
<evidence type="ECO:0000256" key="10">
    <source>
        <dbReference type="ARBA" id="ARBA00023136"/>
    </source>
</evidence>
<dbReference type="SMART" id="SM00112">
    <property type="entry name" value="CA"/>
    <property type="match status" value="3"/>
</dbReference>
<keyword evidence="3 13" id="KW-0812">Transmembrane</keyword>
<evidence type="ECO:0000256" key="6">
    <source>
        <dbReference type="ARBA" id="ARBA00022737"/>
    </source>
</evidence>
<dbReference type="GeneTree" id="ENSGT01030000234624"/>
<evidence type="ECO:0000256" key="11">
    <source>
        <dbReference type="ARBA" id="ARBA00023180"/>
    </source>
</evidence>
<keyword evidence="16" id="KW-1185">Reference proteome</keyword>
<dbReference type="FunFam" id="2.60.40.60:FF:000011">
    <property type="entry name" value="Cadherin 1"/>
    <property type="match status" value="1"/>
</dbReference>
<protein>
    <recommendedName>
        <fullName evidence="14">Cadherin domain-containing protein</fullName>
    </recommendedName>
</protein>
<feature type="domain" description="Cadherin" evidence="14">
    <location>
        <begin position="355"/>
        <end position="476"/>
    </location>
</feature>
<dbReference type="GO" id="GO:0034332">
    <property type="term" value="P:adherens junction organization"/>
    <property type="evidence" value="ECO:0007669"/>
    <property type="project" value="TreeGrafter"/>
</dbReference>
<evidence type="ECO:0000313" key="16">
    <source>
        <dbReference type="Proteomes" id="UP000265100"/>
    </source>
</evidence>
<dbReference type="GO" id="GO:0016339">
    <property type="term" value="P:calcium-dependent cell-cell adhesion via plasma membrane cell adhesion molecules"/>
    <property type="evidence" value="ECO:0007669"/>
    <property type="project" value="TreeGrafter"/>
</dbReference>
<dbReference type="GO" id="GO:0016342">
    <property type="term" value="C:catenin complex"/>
    <property type="evidence" value="ECO:0007669"/>
    <property type="project" value="TreeGrafter"/>
</dbReference>
<name>A0AAX7U9A7_ASTCA</name>
<dbReference type="GO" id="GO:0016477">
    <property type="term" value="P:cell migration"/>
    <property type="evidence" value="ECO:0007669"/>
    <property type="project" value="TreeGrafter"/>
</dbReference>
<dbReference type="Proteomes" id="UP000265100">
    <property type="component" value="Unplaced"/>
</dbReference>
<feature type="transmembrane region" description="Helical" evidence="13">
    <location>
        <begin position="7"/>
        <end position="28"/>
    </location>
</feature>
<comment type="subcellular location">
    <subcellularLocation>
        <location evidence="1">Cell membrane</location>
    </subcellularLocation>
</comment>
<dbReference type="FunFam" id="2.60.40.60:FF:000020">
    <property type="entry name" value="Dachsous cadherin-related 1b"/>
    <property type="match status" value="1"/>
</dbReference>
<sequence length="576" mass="63884">MQDKVSLFFFFPIMGKLLISSTYLMLILSCVESCFLLRSLYVIVPEIIPPGYQVAKVETVGCDLKSVQLTVKDPSFTIKSNGAVVALKSVSVGERGRIFSVSARDNSGLENKMEVHLVHSTILKRHRRGQGSLNGSRRRACFLIPPWHVVENDEGSYPKLIDRGSYSPDRRYWYFIEGEGVDTYPTGVFSMDTDTGALFLLKAVDREEFPAYNILMIVFDRHTNAELDEKAPLRVIVDDVNDNAPEFVGPLHFTVPEHCSAGTVVGVVSATDRDQIYTDHVKIKYTLVSGSDMFTIHPETGVITTTTNTLDRELKDNHVVTVKIQDMNGAPNGLFATSTATIALSDINDNPPTFMKSTYNVTVQEDESEKLLLRIPVQDKDLINTSNWMSKFVITKGNENGNFRIVTDPQTNEGLLYISKPLDYEKTNDVQLQITAQNVASLNGSSATWQSIPVNVNVKKVDAVRAGLGQQIGPSILTRDPLTRRALTSPHTPTTFSQLFSQSPGREQQTARSVSFGLLGIMTVLCLVVLLLLLFLVLAFFCLKKREKLQLYDSGDTGGIPLKSNTEAPEDSTAWE</sequence>
<dbReference type="InterPro" id="IPR002126">
    <property type="entry name" value="Cadherin-like_dom"/>
</dbReference>
<dbReference type="PROSITE" id="PS50268">
    <property type="entry name" value="CADHERIN_2"/>
    <property type="match status" value="3"/>
</dbReference>
<keyword evidence="9 13" id="KW-1133">Transmembrane helix</keyword>
<evidence type="ECO:0000256" key="7">
    <source>
        <dbReference type="ARBA" id="ARBA00022837"/>
    </source>
</evidence>
<dbReference type="PANTHER" id="PTHR24027">
    <property type="entry name" value="CADHERIN-23"/>
    <property type="match status" value="1"/>
</dbReference>
<dbReference type="SMART" id="SM01055">
    <property type="entry name" value="Cadherin_pro"/>
    <property type="match status" value="1"/>
</dbReference>
<keyword evidence="6" id="KW-0677">Repeat</keyword>
<feature type="transmembrane region" description="Helical" evidence="13">
    <location>
        <begin position="516"/>
        <end position="543"/>
    </location>
</feature>
<dbReference type="PROSITE" id="PS51257">
    <property type="entry name" value="PROKAR_LIPOPROTEIN"/>
    <property type="match status" value="1"/>
</dbReference>
<evidence type="ECO:0000256" key="8">
    <source>
        <dbReference type="ARBA" id="ARBA00022889"/>
    </source>
</evidence>
<dbReference type="CDD" id="cd11304">
    <property type="entry name" value="Cadherin_repeat"/>
    <property type="match status" value="3"/>
</dbReference>
<accession>A0AAX7U9A7</accession>
<evidence type="ECO:0000256" key="2">
    <source>
        <dbReference type="ARBA" id="ARBA00022475"/>
    </source>
</evidence>
<dbReference type="Pfam" id="PF00028">
    <property type="entry name" value="Cadherin"/>
    <property type="match status" value="2"/>
</dbReference>
<evidence type="ECO:0000256" key="9">
    <source>
        <dbReference type="ARBA" id="ARBA00022989"/>
    </source>
</evidence>
<evidence type="ECO:0000256" key="12">
    <source>
        <dbReference type="PROSITE-ProRule" id="PRU00043"/>
    </source>
</evidence>
<reference evidence="15" key="2">
    <citation type="submission" date="2025-09" db="UniProtKB">
        <authorList>
            <consortium name="Ensembl"/>
        </authorList>
    </citation>
    <scope>IDENTIFICATION</scope>
</reference>
<evidence type="ECO:0000256" key="3">
    <source>
        <dbReference type="ARBA" id="ARBA00022692"/>
    </source>
</evidence>
<keyword evidence="2" id="KW-1003">Cell membrane</keyword>
<dbReference type="GO" id="GO:0008013">
    <property type="term" value="F:beta-catenin binding"/>
    <property type="evidence" value="ECO:0007669"/>
    <property type="project" value="TreeGrafter"/>
</dbReference>
<evidence type="ECO:0000313" key="15">
    <source>
        <dbReference type="Ensembl" id="ENSACLP00000066378.1"/>
    </source>
</evidence>
<dbReference type="GO" id="GO:0045296">
    <property type="term" value="F:cadherin binding"/>
    <property type="evidence" value="ECO:0007669"/>
    <property type="project" value="TreeGrafter"/>
</dbReference>
<dbReference type="Pfam" id="PF08758">
    <property type="entry name" value="Cadherin_pro"/>
    <property type="match status" value="1"/>
</dbReference>
<dbReference type="FunFam" id="2.60.40.60:FF:000019">
    <property type="entry name" value="Cadherin 2"/>
    <property type="match status" value="1"/>
</dbReference>
<keyword evidence="5" id="KW-0732">Signal</keyword>
<dbReference type="GO" id="GO:0000902">
    <property type="term" value="P:cell morphogenesis"/>
    <property type="evidence" value="ECO:0007669"/>
    <property type="project" value="TreeGrafter"/>
</dbReference>
<evidence type="ECO:0000259" key="14">
    <source>
        <dbReference type="PROSITE" id="PS50268"/>
    </source>
</evidence>
<dbReference type="InterPro" id="IPR014868">
    <property type="entry name" value="Cadherin_pro_dom"/>
</dbReference>
<evidence type="ECO:0000256" key="1">
    <source>
        <dbReference type="ARBA" id="ARBA00004236"/>
    </source>
</evidence>
<proteinExistence type="predicted"/>